<keyword evidence="5 6" id="KW-0472">Membrane</keyword>
<keyword evidence="2 6" id="KW-0812">Transmembrane</keyword>
<proteinExistence type="predicted"/>
<dbReference type="KEGG" id="caqa:MICH65_0567"/>
<gene>
    <name evidence="7" type="ORF">MICH65_0567</name>
</gene>
<evidence type="ECO:0000256" key="2">
    <source>
        <dbReference type="ARBA" id="ARBA00022692"/>
    </source>
</evidence>
<reference evidence="8" key="1">
    <citation type="journal article" date="2020" name="Microorganisms">
        <title>Complete Genome of a Member of a New Bacterial Lineage in the Microgenomates Group Reveals an Unusual Nucleotide Composition Disparity Between Two Strands of DNA and Limited Metabolic Potential.</title>
        <authorList>
            <person name="Kadnikov V.V."/>
            <person name="Mardanov A.V."/>
            <person name="Beletsky A.V."/>
            <person name="Karnachuk O.V."/>
            <person name="Ravin N.V."/>
        </authorList>
    </citation>
    <scope>NUCLEOTIDE SEQUENCE [LARGE SCALE GENOMIC DNA]</scope>
</reference>
<dbReference type="PROSITE" id="PS00428">
    <property type="entry name" value="FTSW_RODA_SPOVE"/>
    <property type="match status" value="1"/>
</dbReference>
<dbReference type="AlphaFoldDB" id="A0A857NHG4"/>
<evidence type="ECO:0000256" key="1">
    <source>
        <dbReference type="ARBA" id="ARBA00004141"/>
    </source>
</evidence>
<evidence type="ECO:0000256" key="3">
    <source>
        <dbReference type="ARBA" id="ARBA00022960"/>
    </source>
</evidence>
<sequence length="344" mass="37863">MRATPPILAAFVVLVFSLSVIWSTTPSLALTQLTFILFSLLVTIIISQTSISTLRSLALPAYVIAILSLIFTYILGQVTRGSVRWIEIGPFHLQTSETAKSLIILSFAYFLTQPILRPWRWLFTRILLLLPIALLVLLQPDLGSTIIISFIWFGMMLVSSLPRRYLLALLLTGLIALPLGYQLLEPYQQRRLTSFVNPYADPSGSGYNVIQSQIAIGSGRIIGKGVRQGTQSHLRFLPERHTDFAFASFAEEFGLVGTTILLACLTLILLWLTKQIDNPDLFASLIAAGAFWQFFSQTIVNVGMNLGLMPVTGITLPLFSYGGSSLLSFAITFGLVIATSKKTG</sequence>
<feature type="transmembrane region" description="Helical" evidence="6">
    <location>
        <begin position="165"/>
        <end position="184"/>
    </location>
</feature>
<dbReference type="Pfam" id="PF01098">
    <property type="entry name" value="FTSW_RODA_SPOVE"/>
    <property type="match status" value="1"/>
</dbReference>
<feature type="transmembrane region" description="Helical" evidence="6">
    <location>
        <begin position="126"/>
        <end position="153"/>
    </location>
</feature>
<name>A0A857NHG4_9BACT</name>
<feature type="transmembrane region" description="Helical" evidence="6">
    <location>
        <begin position="281"/>
        <end position="299"/>
    </location>
</feature>
<evidence type="ECO:0000313" key="7">
    <source>
        <dbReference type="EMBL" id="QHO63548.1"/>
    </source>
</evidence>
<dbReference type="InterPro" id="IPR018365">
    <property type="entry name" value="Cell_cycle_FtsW-rel_CS"/>
</dbReference>
<evidence type="ECO:0000256" key="4">
    <source>
        <dbReference type="ARBA" id="ARBA00022989"/>
    </source>
</evidence>
<dbReference type="GO" id="GO:0008360">
    <property type="term" value="P:regulation of cell shape"/>
    <property type="evidence" value="ECO:0007669"/>
    <property type="project" value="UniProtKB-KW"/>
</dbReference>
<dbReference type="GO" id="GO:0051301">
    <property type="term" value="P:cell division"/>
    <property type="evidence" value="ECO:0007669"/>
    <property type="project" value="InterPro"/>
</dbReference>
<evidence type="ECO:0000256" key="5">
    <source>
        <dbReference type="ARBA" id="ARBA00023136"/>
    </source>
</evidence>
<dbReference type="RefSeq" id="WP_161931926.1">
    <property type="nucleotide sequence ID" value="NZ_CP047901.1"/>
</dbReference>
<feature type="transmembrane region" description="Helical" evidence="6">
    <location>
        <begin position="253"/>
        <end position="272"/>
    </location>
</feature>
<evidence type="ECO:0000256" key="6">
    <source>
        <dbReference type="SAM" id="Phobius"/>
    </source>
</evidence>
<organism evidence="7 8">
    <name type="scientific">Candidatus Chazhemtobacterium aquaticus</name>
    <dbReference type="NCBI Taxonomy" id="2715735"/>
    <lineage>
        <taxon>Bacteria</taxon>
        <taxon>Candidatus Chazhemtobacteraceae</taxon>
        <taxon>Candidatus Chazhemtobacterium</taxon>
    </lineage>
</organism>
<dbReference type="GO" id="GO:0015648">
    <property type="term" value="F:lipid-linked peptidoglycan transporter activity"/>
    <property type="evidence" value="ECO:0007669"/>
    <property type="project" value="TreeGrafter"/>
</dbReference>
<dbReference type="GO" id="GO:0005886">
    <property type="term" value="C:plasma membrane"/>
    <property type="evidence" value="ECO:0007669"/>
    <property type="project" value="TreeGrafter"/>
</dbReference>
<keyword evidence="8" id="KW-1185">Reference proteome</keyword>
<protein>
    <submittedName>
        <fullName evidence="7">Rod shape-determining protein RodA</fullName>
    </submittedName>
</protein>
<accession>A0A857NHG4</accession>
<keyword evidence="4 6" id="KW-1133">Transmembrane helix</keyword>
<dbReference type="Proteomes" id="UP000463983">
    <property type="component" value="Chromosome"/>
</dbReference>
<evidence type="ECO:0000313" key="8">
    <source>
        <dbReference type="Proteomes" id="UP000463983"/>
    </source>
</evidence>
<dbReference type="PANTHER" id="PTHR30474">
    <property type="entry name" value="CELL CYCLE PROTEIN"/>
    <property type="match status" value="1"/>
</dbReference>
<feature type="transmembrane region" description="Helical" evidence="6">
    <location>
        <begin position="58"/>
        <end position="76"/>
    </location>
</feature>
<comment type="subcellular location">
    <subcellularLocation>
        <location evidence="1">Membrane</location>
        <topology evidence="1">Multi-pass membrane protein</topology>
    </subcellularLocation>
</comment>
<dbReference type="InterPro" id="IPR001182">
    <property type="entry name" value="FtsW/RodA"/>
</dbReference>
<feature type="transmembrane region" description="Helical" evidence="6">
    <location>
        <begin position="33"/>
        <end position="51"/>
    </location>
</feature>
<feature type="transmembrane region" description="Helical" evidence="6">
    <location>
        <begin position="319"/>
        <end position="338"/>
    </location>
</feature>
<dbReference type="EMBL" id="CP047901">
    <property type="protein sequence ID" value="QHO63548.1"/>
    <property type="molecule type" value="Genomic_DNA"/>
</dbReference>
<keyword evidence="3" id="KW-0133">Cell shape</keyword>
<dbReference type="GO" id="GO:0032153">
    <property type="term" value="C:cell division site"/>
    <property type="evidence" value="ECO:0007669"/>
    <property type="project" value="TreeGrafter"/>
</dbReference>